<organism evidence="1 2">
    <name type="scientific">Actinomyces ruminicola</name>
    <dbReference type="NCBI Taxonomy" id="332524"/>
    <lineage>
        <taxon>Bacteria</taxon>
        <taxon>Bacillati</taxon>
        <taxon>Actinomycetota</taxon>
        <taxon>Actinomycetes</taxon>
        <taxon>Actinomycetales</taxon>
        <taxon>Actinomycetaceae</taxon>
        <taxon>Actinomyces</taxon>
    </lineage>
</organism>
<evidence type="ECO:0008006" key="3">
    <source>
        <dbReference type="Google" id="ProtNLM"/>
    </source>
</evidence>
<dbReference type="AlphaFoldDB" id="A0A1G9RLJ0"/>
<reference evidence="1 2" key="1">
    <citation type="submission" date="2016-10" db="EMBL/GenBank/DDBJ databases">
        <authorList>
            <person name="de Groot N.N."/>
        </authorList>
    </citation>
    <scope>NUCLEOTIDE SEQUENCE [LARGE SCALE GENOMIC DNA]</scope>
    <source>
        <strain evidence="1 2">KPR-7B</strain>
    </source>
</reference>
<gene>
    <name evidence="1" type="ORF">SAMN04487766_10149</name>
</gene>
<proteinExistence type="predicted"/>
<dbReference type="EMBL" id="FNHU01000001">
    <property type="protein sequence ID" value="SDM24001.1"/>
    <property type="molecule type" value="Genomic_DNA"/>
</dbReference>
<sequence>MESSDAWPVFEDALAPELCRLGISRLDIGAVRGSDRPVTRLLARWAYLTSLASGEPAYGGVRYMSKLGPFECWAIFDGVQWNPAGQSRITKQDAAYSEACALLELVAH</sequence>
<evidence type="ECO:0000313" key="1">
    <source>
        <dbReference type="EMBL" id="SDM24001.1"/>
    </source>
</evidence>
<evidence type="ECO:0000313" key="2">
    <source>
        <dbReference type="Proteomes" id="UP000199671"/>
    </source>
</evidence>
<accession>A0A1G9RLJ0</accession>
<protein>
    <recommendedName>
        <fullName evidence="3">RES domain-containing protein</fullName>
    </recommendedName>
</protein>
<dbReference type="Proteomes" id="UP000199671">
    <property type="component" value="Unassembled WGS sequence"/>
</dbReference>
<name>A0A1G9RLJ0_9ACTO</name>